<dbReference type="RefSeq" id="WP_220379242.1">
    <property type="nucleotide sequence ID" value="NZ_CP080544.1"/>
</dbReference>
<keyword evidence="1" id="KW-0732">Signal</keyword>
<proteinExistence type="predicted"/>
<dbReference type="EMBL" id="CP080544">
    <property type="protein sequence ID" value="QYR52457.1"/>
    <property type="molecule type" value="Genomic_DNA"/>
</dbReference>
<dbReference type="Pfam" id="PF07396">
    <property type="entry name" value="Porin_O_P"/>
    <property type="match status" value="1"/>
</dbReference>
<sequence>MKLTRNLLAASLAALIFAPAAHAEITIDSVAGSEVSFEGLVQADFIYFDEDKFDYGIGGLSRNASNDGRRQEWSMRRAELVLKGKGPGNNEWVMGYDAYGKKWLDVNWKYKIGGNSNHFVQVGQYKQLNSMEELSSTKNNDFIAKANITNTFGVGRRLGAMYSFGDNNWAIAGSVYGRELTRGGNRGNGFGVRGYFAPINADGTTLHLGLSYNRYEAELATYPGTTQWDRARLRSRPNADIAANRYVDTGNIDRADTVAILGGEALFISGPFKVQGEYMKSTVTRKFDTLKDWSGSGGYVSAVWNVTGEKFGYKGGTPSTPLPNEPATGMFQIGLRYDTLDLNDGTFVTVGGVPTVAPYTYEGGKMDTWTLGANWYWHSNFKVSLNYVAVKSSKFYNRTPATFSADPAWNNRLVNGNVQDDPSMIEARFQFYW</sequence>
<dbReference type="Proteomes" id="UP000824755">
    <property type="component" value="Chromosome"/>
</dbReference>
<dbReference type="Gene3D" id="2.40.160.10">
    <property type="entry name" value="Porin"/>
    <property type="match status" value="1"/>
</dbReference>
<keyword evidence="3" id="KW-1185">Reference proteome</keyword>
<evidence type="ECO:0000313" key="3">
    <source>
        <dbReference type="Proteomes" id="UP000824755"/>
    </source>
</evidence>
<reference evidence="2 3" key="1">
    <citation type="submission" date="2021-08" db="EMBL/GenBank/DDBJ databases">
        <title>Lysobacter sp. strain CJ11 Genome sequencing and assembly.</title>
        <authorList>
            <person name="Kim I."/>
        </authorList>
    </citation>
    <scope>NUCLEOTIDE SEQUENCE [LARGE SCALE GENOMIC DNA]</scope>
    <source>
        <strain evidence="2 3">CJ11</strain>
    </source>
</reference>
<dbReference type="InterPro" id="IPR023614">
    <property type="entry name" value="Porin_dom_sf"/>
</dbReference>
<feature type="signal peptide" evidence="1">
    <location>
        <begin position="1"/>
        <end position="23"/>
    </location>
</feature>
<organism evidence="2 3">
    <name type="scientific">Lysobacter soyae</name>
    <dbReference type="NCBI Taxonomy" id="2764185"/>
    <lineage>
        <taxon>Bacteria</taxon>
        <taxon>Pseudomonadati</taxon>
        <taxon>Pseudomonadota</taxon>
        <taxon>Gammaproteobacteria</taxon>
        <taxon>Lysobacterales</taxon>
        <taxon>Lysobacteraceae</taxon>
        <taxon>Lysobacter</taxon>
    </lineage>
</organism>
<accession>A0ABX8WMU6</accession>
<dbReference type="InterPro" id="IPR010870">
    <property type="entry name" value="Porin_O/P"/>
</dbReference>
<evidence type="ECO:0000256" key="1">
    <source>
        <dbReference type="SAM" id="SignalP"/>
    </source>
</evidence>
<feature type="chain" id="PRO_5046405838" evidence="1">
    <location>
        <begin position="24"/>
        <end position="433"/>
    </location>
</feature>
<dbReference type="SUPFAM" id="SSF56935">
    <property type="entry name" value="Porins"/>
    <property type="match status" value="1"/>
</dbReference>
<protein>
    <submittedName>
        <fullName evidence="2">OprO/OprP family phosphate-selective porin</fullName>
    </submittedName>
</protein>
<evidence type="ECO:0000313" key="2">
    <source>
        <dbReference type="EMBL" id="QYR52457.1"/>
    </source>
</evidence>
<gene>
    <name evidence="2" type="ORF">H8L67_07590</name>
</gene>
<name>A0ABX8WMU6_9GAMM</name>